<dbReference type="InterPro" id="IPR038718">
    <property type="entry name" value="SNF2-like_sf"/>
</dbReference>
<dbReference type="GO" id="GO:0005634">
    <property type="term" value="C:nucleus"/>
    <property type="evidence" value="ECO:0007669"/>
    <property type="project" value="TreeGrafter"/>
</dbReference>
<dbReference type="InterPro" id="IPR050628">
    <property type="entry name" value="SNF2_RAD54_helicase_TF"/>
</dbReference>
<proteinExistence type="predicted"/>
<feature type="domain" description="SNF2 N-terminal" evidence="4">
    <location>
        <begin position="21"/>
        <end position="72"/>
    </location>
</feature>
<gene>
    <name evidence="5" type="ORF">H5410_037114</name>
</gene>
<dbReference type="PANTHER" id="PTHR45626">
    <property type="entry name" value="TRANSCRIPTION TERMINATION FACTOR 2-RELATED"/>
    <property type="match status" value="1"/>
</dbReference>
<dbReference type="Proteomes" id="UP000824120">
    <property type="component" value="Chromosome 7"/>
</dbReference>
<dbReference type="AlphaFoldDB" id="A0A9J5Y739"/>
<organism evidence="5 6">
    <name type="scientific">Solanum commersonii</name>
    <name type="common">Commerson's wild potato</name>
    <name type="synonym">Commerson's nightshade</name>
    <dbReference type="NCBI Taxonomy" id="4109"/>
    <lineage>
        <taxon>Eukaryota</taxon>
        <taxon>Viridiplantae</taxon>
        <taxon>Streptophyta</taxon>
        <taxon>Embryophyta</taxon>
        <taxon>Tracheophyta</taxon>
        <taxon>Spermatophyta</taxon>
        <taxon>Magnoliopsida</taxon>
        <taxon>eudicotyledons</taxon>
        <taxon>Gunneridae</taxon>
        <taxon>Pentapetalae</taxon>
        <taxon>asterids</taxon>
        <taxon>lamiids</taxon>
        <taxon>Solanales</taxon>
        <taxon>Solanaceae</taxon>
        <taxon>Solanoideae</taxon>
        <taxon>Solaneae</taxon>
        <taxon>Solanum</taxon>
    </lineage>
</organism>
<dbReference type="EMBL" id="JACXVP010000007">
    <property type="protein sequence ID" value="KAG5595882.1"/>
    <property type="molecule type" value="Genomic_DNA"/>
</dbReference>
<keyword evidence="6" id="KW-1185">Reference proteome</keyword>
<evidence type="ECO:0000313" key="6">
    <source>
        <dbReference type="Proteomes" id="UP000824120"/>
    </source>
</evidence>
<keyword evidence="1" id="KW-0547">Nucleotide-binding</keyword>
<dbReference type="Gene3D" id="3.40.50.10810">
    <property type="entry name" value="Tandem AAA-ATPase domain"/>
    <property type="match status" value="1"/>
</dbReference>
<evidence type="ECO:0000256" key="3">
    <source>
        <dbReference type="ARBA" id="ARBA00022840"/>
    </source>
</evidence>
<dbReference type="GO" id="GO:0005524">
    <property type="term" value="F:ATP binding"/>
    <property type="evidence" value="ECO:0007669"/>
    <property type="project" value="UniProtKB-KW"/>
</dbReference>
<comment type="caution">
    <text evidence="5">The sequence shown here is derived from an EMBL/GenBank/DDBJ whole genome shotgun (WGS) entry which is preliminary data.</text>
</comment>
<dbReference type="SUPFAM" id="SSF52540">
    <property type="entry name" value="P-loop containing nucleoside triphosphate hydrolases"/>
    <property type="match status" value="1"/>
</dbReference>
<dbReference type="GO" id="GO:0008094">
    <property type="term" value="F:ATP-dependent activity, acting on DNA"/>
    <property type="evidence" value="ECO:0007669"/>
    <property type="project" value="TreeGrafter"/>
</dbReference>
<evidence type="ECO:0000259" key="4">
    <source>
        <dbReference type="Pfam" id="PF00176"/>
    </source>
</evidence>
<dbReference type="InterPro" id="IPR027417">
    <property type="entry name" value="P-loop_NTPase"/>
</dbReference>
<dbReference type="InterPro" id="IPR000330">
    <property type="entry name" value="SNF2_N"/>
</dbReference>
<evidence type="ECO:0000256" key="1">
    <source>
        <dbReference type="ARBA" id="ARBA00022741"/>
    </source>
</evidence>
<evidence type="ECO:0000256" key="2">
    <source>
        <dbReference type="ARBA" id="ARBA00022801"/>
    </source>
</evidence>
<dbReference type="GO" id="GO:0016787">
    <property type="term" value="F:hydrolase activity"/>
    <property type="evidence" value="ECO:0007669"/>
    <property type="project" value="UniProtKB-KW"/>
</dbReference>
<name>A0A9J5Y739_SOLCO</name>
<evidence type="ECO:0000313" key="5">
    <source>
        <dbReference type="EMBL" id="KAG5595882.1"/>
    </source>
</evidence>
<keyword evidence="3" id="KW-0067">ATP-binding</keyword>
<accession>A0A9J5Y739</accession>
<protein>
    <recommendedName>
        <fullName evidence="4">SNF2 N-terminal domain-containing protein</fullName>
    </recommendedName>
</protein>
<keyword evidence="2" id="KW-0378">Hydrolase</keyword>
<sequence>NVSLSETAEPPSDFILPLLRYKKELLAWSLKQEESTFKGGILTDEMGMGKTIQAIALVLAQRESKKHSSILLSSPRNSQQLNVARLKKATKPLFIMALIGENVCTNWRNMTTLLRLTKGQKILGITARTQNHGHNGSVDNSANVGEDVSRRRSDLHSLKWIISFWMREVIHLQIHGFCCSFSSIGFPVYGVHFAVNMIF</sequence>
<feature type="non-terminal residue" evidence="5">
    <location>
        <position position="1"/>
    </location>
</feature>
<reference evidence="5 6" key="1">
    <citation type="submission" date="2020-09" db="EMBL/GenBank/DDBJ databases">
        <title>De no assembly of potato wild relative species, Solanum commersonii.</title>
        <authorList>
            <person name="Cho K."/>
        </authorList>
    </citation>
    <scope>NUCLEOTIDE SEQUENCE [LARGE SCALE GENOMIC DNA]</scope>
    <source>
        <strain evidence="5">LZ3.2</strain>
        <tissue evidence="5">Leaf</tissue>
    </source>
</reference>
<dbReference type="PANTHER" id="PTHR45626:SF20">
    <property type="entry name" value="ATP-DEPENDENT HELICASE RHP16-LIKE"/>
    <property type="match status" value="1"/>
</dbReference>
<dbReference type="Pfam" id="PF00176">
    <property type="entry name" value="SNF2-rel_dom"/>
    <property type="match status" value="1"/>
</dbReference>
<dbReference type="OrthoDB" id="2018268at2759"/>
<dbReference type="GO" id="GO:0006289">
    <property type="term" value="P:nucleotide-excision repair"/>
    <property type="evidence" value="ECO:0007669"/>
    <property type="project" value="TreeGrafter"/>
</dbReference>